<dbReference type="PANTHER" id="PTHR11012">
    <property type="entry name" value="PROTEIN KINASE-LIKE DOMAIN-CONTAINING"/>
    <property type="match status" value="1"/>
</dbReference>
<dbReference type="PANTHER" id="PTHR11012:SF30">
    <property type="entry name" value="PROTEIN KINASE-LIKE DOMAIN-CONTAINING"/>
    <property type="match status" value="1"/>
</dbReference>
<name>A0AAD9D8J3_9STRA</name>
<dbReference type="EMBL" id="JATAAI010000021">
    <property type="protein sequence ID" value="KAK1738191.1"/>
    <property type="molecule type" value="Genomic_DNA"/>
</dbReference>
<dbReference type="InterPro" id="IPR011009">
    <property type="entry name" value="Kinase-like_dom_sf"/>
</dbReference>
<dbReference type="SMART" id="SM00587">
    <property type="entry name" value="CHK"/>
    <property type="match status" value="1"/>
</dbReference>
<protein>
    <submittedName>
        <fullName evidence="3">Inositol monophosphatase superfamily protein</fullName>
    </submittedName>
</protein>
<proteinExistence type="predicted"/>
<evidence type="ECO:0000313" key="4">
    <source>
        <dbReference type="Proteomes" id="UP001224775"/>
    </source>
</evidence>
<reference evidence="3" key="1">
    <citation type="submission" date="2023-06" db="EMBL/GenBank/DDBJ databases">
        <title>Survivors Of The Sea: Transcriptome response of Skeletonema marinoi to long-term dormancy.</title>
        <authorList>
            <person name="Pinder M.I.M."/>
            <person name="Kourtchenko O."/>
            <person name="Robertson E.K."/>
            <person name="Larsson T."/>
            <person name="Maumus F."/>
            <person name="Osuna-Cruz C.M."/>
            <person name="Vancaester E."/>
            <person name="Stenow R."/>
            <person name="Vandepoele K."/>
            <person name="Ploug H."/>
            <person name="Bruchert V."/>
            <person name="Godhe A."/>
            <person name="Topel M."/>
        </authorList>
    </citation>
    <scope>NUCLEOTIDE SEQUENCE</scope>
    <source>
        <strain evidence="3">R05AC</strain>
    </source>
</reference>
<dbReference type="InterPro" id="IPR015897">
    <property type="entry name" value="CHK_kinase-like"/>
</dbReference>
<dbReference type="Gene3D" id="3.30.540.10">
    <property type="entry name" value="Fructose-1,6-Bisphosphatase, subunit A, domain 1"/>
    <property type="match status" value="1"/>
</dbReference>
<dbReference type="AlphaFoldDB" id="A0AAD9D8J3"/>
<dbReference type="Gene3D" id="3.90.1200.10">
    <property type="match status" value="1"/>
</dbReference>
<gene>
    <name evidence="3" type="ORF">QTG54_010860</name>
</gene>
<sequence length="592" mass="65837">MTSSPKFNNCDHQNLHTSPPLHTNPLHTPRTQTISSLSTIARDGSTTIQFKQEGDARSALTVADMAAQRVIFVEGRLDNVQCLIGACYKGKPLMGCCGLPFPTSSTGNEDYVSTEVVYGLVGQGVGKAAMRKGSGGDEIVSCELPTMKRFNGGKDGVSISSGDSQVSNLLYDYFGDPLIYDKKVLGNKLGVIASAPGAEEEHLLSRGLMSNACRIHLSPSGTTAFYKRIIFENLSHAQEKMKSAPHKLVRDVNSYKVETSFLSSIACKAVIEKAGLHIPKCYDANLEPNDLHAFFWHGSSFWNDQEAAKELEDGVWESASYVQPKLQTLNQCRNVANGWASSKLKCEKELSSFEYWDNLGTRLESTAEENGRQAHPFAEEGSLSDEYKQYRTFVHGDPKQANLFFRSDSSNTSIDVGLIDFQWSGFGLAATDIAHFITAAVHADRLNDGGEETLLQYYYDHLQKYLVEYGVYPSADDAVENFSYELFMKQYETGVLDMCRLVIAYAWARFEPVDKDDTVGCARTMNKNSYNKSLPNVVWLMCRYMLPYPMNTVTVYNFKEAFLRLPLIHKVGHSTDDIGFVLRCKGPTFALV</sequence>
<keyword evidence="4" id="KW-1185">Reference proteome</keyword>
<evidence type="ECO:0000256" key="1">
    <source>
        <dbReference type="SAM" id="MobiDB-lite"/>
    </source>
</evidence>
<organism evidence="3 4">
    <name type="scientific">Skeletonema marinoi</name>
    <dbReference type="NCBI Taxonomy" id="267567"/>
    <lineage>
        <taxon>Eukaryota</taxon>
        <taxon>Sar</taxon>
        <taxon>Stramenopiles</taxon>
        <taxon>Ochrophyta</taxon>
        <taxon>Bacillariophyta</taxon>
        <taxon>Coscinodiscophyceae</taxon>
        <taxon>Thalassiosirophycidae</taxon>
        <taxon>Thalassiosirales</taxon>
        <taxon>Skeletonemataceae</taxon>
        <taxon>Skeletonema</taxon>
        <taxon>Skeletonema marinoi-dohrnii complex</taxon>
    </lineage>
</organism>
<dbReference type="SUPFAM" id="SSF56112">
    <property type="entry name" value="Protein kinase-like (PK-like)"/>
    <property type="match status" value="1"/>
</dbReference>
<dbReference type="Pfam" id="PF02958">
    <property type="entry name" value="EcKL"/>
    <property type="match status" value="1"/>
</dbReference>
<feature type="region of interest" description="Disordered" evidence="1">
    <location>
        <begin position="1"/>
        <end position="30"/>
    </location>
</feature>
<comment type="caution">
    <text evidence="3">The sequence shown here is derived from an EMBL/GenBank/DDBJ whole genome shotgun (WGS) entry which is preliminary data.</text>
</comment>
<evidence type="ECO:0000313" key="3">
    <source>
        <dbReference type="EMBL" id="KAK1738191.1"/>
    </source>
</evidence>
<accession>A0AAD9D8J3</accession>
<feature type="domain" description="CHK kinase-like" evidence="2">
    <location>
        <begin position="306"/>
        <end position="468"/>
    </location>
</feature>
<evidence type="ECO:0000259" key="2">
    <source>
        <dbReference type="SMART" id="SM00587"/>
    </source>
</evidence>
<dbReference type="InterPro" id="IPR004119">
    <property type="entry name" value="EcKL"/>
</dbReference>
<dbReference type="Proteomes" id="UP001224775">
    <property type="component" value="Unassembled WGS sequence"/>
</dbReference>